<sequence length="320" mass="34202">MRRVNLGGQGLVSTSLGLGCTALTGAYGPVDHDEAMRVVMRALDGGVSLIDLIDADGEAERLVGKAVAHRRDEALIAAAPRGAGWDRAVGWAGAGRWEERDRVSRPEDLGRACDATLARLGMEQIDLFVVDPGATSAPIEETMGVAGRLQDDGKIAHIGVRGLDGNRLRRAHAARPVAAVAVEYSLWQRRAELEVLPVARELGMGVVAGRPLGRGFLTGRITSPVQLGPGDVRRLDPRFSPENLETELLRLRDAQGVAADMDIGIGRLAIAWLLARGDDIVPVPSTRDLVHLEMNLTAAGILLPEPVKARLAGTYPLREE</sequence>
<protein>
    <submittedName>
        <fullName evidence="3">Aldo/keto reductase</fullName>
    </submittedName>
</protein>
<comment type="caution">
    <text evidence="3">The sequence shown here is derived from an EMBL/GenBank/DDBJ whole genome shotgun (WGS) entry which is preliminary data.</text>
</comment>
<reference evidence="3 4" key="1">
    <citation type="submission" date="2019-07" db="EMBL/GenBank/DDBJ databases">
        <title>Microbispora hainanensis DSM 45428.</title>
        <authorList>
            <person name="Thawai C."/>
        </authorList>
    </citation>
    <scope>NUCLEOTIDE SEQUENCE [LARGE SCALE GENOMIC DNA]</scope>
    <source>
        <strain evidence="3 4">DSM 45428</strain>
    </source>
</reference>
<dbReference type="InterPro" id="IPR036812">
    <property type="entry name" value="NAD(P)_OxRdtase_dom_sf"/>
</dbReference>
<proteinExistence type="predicted"/>
<dbReference type="AlphaFoldDB" id="A0A544YPW9"/>
<dbReference type="SUPFAM" id="SSF51430">
    <property type="entry name" value="NAD(P)-linked oxidoreductase"/>
    <property type="match status" value="1"/>
</dbReference>
<dbReference type="EMBL" id="VIRM01000029">
    <property type="protein sequence ID" value="TQS18810.1"/>
    <property type="molecule type" value="Genomic_DNA"/>
</dbReference>
<dbReference type="Proteomes" id="UP000316541">
    <property type="component" value="Unassembled WGS sequence"/>
</dbReference>
<dbReference type="PANTHER" id="PTHR43625">
    <property type="entry name" value="AFLATOXIN B1 ALDEHYDE REDUCTASE"/>
    <property type="match status" value="1"/>
</dbReference>
<accession>A0A544YPW9</accession>
<dbReference type="Gene3D" id="3.20.20.100">
    <property type="entry name" value="NADP-dependent oxidoreductase domain"/>
    <property type="match status" value="1"/>
</dbReference>
<organism evidence="3 4">
    <name type="scientific">Microbispora hainanensis</name>
    <dbReference type="NCBI Taxonomy" id="568844"/>
    <lineage>
        <taxon>Bacteria</taxon>
        <taxon>Bacillati</taxon>
        <taxon>Actinomycetota</taxon>
        <taxon>Actinomycetes</taxon>
        <taxon>Streptosporangiales</taxon>
        <taxon>Streptosporangiaceae</taxon>
        <taxon>Microbispora</taxon>
    </lineage>
</organism>
<feature type="domain" description="NADP-dependent oxidoreductase" evidence="2">
    <location>
        <begin position="16"/>
        <end position="306"/>
    </location>
</feature>
<name>A0A544YPW9_9ACTN</name>
<gene>
    <name evidence="3" type="ORF">FLX08_22900</name>
</gene>
<dbReference type="InterPro" id="IPR050791">
    <property type="entry name" value="Aldo-Keto_reductase"/>
</dbReference>
<dbReference type="Pfam" id="PF00248">
    <property type="entry name" value="Aldo_ket_red"/>
    <property type="match status" value="1"/>
</dbReference>
<evidence type="ECO:0000313" key="4">
    <source>
        <dbReference type="Proteomes" id="UP000316541"/>
    </source>
</evidence>
<dbReference type="PROSITE" id="PS51257">
    <property type="entry name" value="PROKAR_LIPOPROTEIN"/>
    <property type="match status" value="1"/>
</dbReference>
<dbReference type="PANTHER" id="PTHR43625:SF40">
    <property type="entry name" value="ALDO-KETO REDUCTASE YAKC [NADP(+)]"/>
    <property type="match status" value="1"/>
</dbReference>
<dbReference type="InterPro" id="IPR023210">
    <property type="entry name" value="NADP_OxRdtase_dom"/>
</dbReference>
<evidence type="ECO:0000256" key="1">
    <source>
        <dbReference type="ARBA" id="ARBA00023002"/>
    </source>
</evidence>
<evidence type="ECO:0000313" key="3">
    <source>
        <dbReference type="EMBL" id="TQS18810.1"/>
    </source>
</evidence>
<evidence type="ECO:0000259" key="2">
    <source>
        <dbReference type="Pfam" id="PF00248"/>
    </source>
</evidence>
<dbReference type="RefSeq" id="WP_142621135.1">
    <property type="nucleotide sequence ID" value="NZ_VIRM01000029.1"/>
</dbReference>
<keyword evidence="1" id="KW-0560">Oxidoreductase</keyword>
<dbReference type="GO" id="GO:0005737">
    <property type="term" value="C:cytoplasm"/>
    <property type="evidence" value="ECO:0007669"/>
    <property type="project" value="TreeGrafter"/>
</dbReference>
<dbReference type="GO" id="GO:0016491">
    <property type="term" value="F:oxidoreductase activity"/>
    <property type="evidence" value="ECO:0007669"/>
    <property type="project" value="UniProtKB-KW"/>
</dbReference>